<keyword evidence="1" id="KW-0472">Membrane</keyword>
<feature type="transmembrane region" description="Helical" evidence="1">
    <location>
        <begin position="44"/>
        <end position="62"/>
    </location>
</feature>
<protein>
    <submittedName>
        <fullName evidence="2">Uncharacterized protein</fullName>
    </submittedName>
</protein>
<dbReference type="AlphaFoldDB" id="A0AAW2GRZ2"/>
<dbReference type="Proteomes" id="UP001430953">
    <property type="component" value="Unassembled WGS sequence"/>
</dbReference>
<reference evidence="2 3" key="1">
    <citation type="submission" date="2023-03" db="EMBL/GenBank/DDBJ databases">
        <title>High recombination rates correlate with genetic variation in Cardiocondyla obscurior ants.</title>
        <authorList>
            <person name="Errbii M."/>
        </authorList>
    </citation>
    <scope>NUCLEOTIDE SEQUENCE [LARGE SCALE GENOMIC DNA]</scope>
    <source>
        <strain evidence="2">Alpha-2009</strain>
        <tissue evidence="2">Whole body</tissue>
    </source>
</reference>
<proteinExistence type="predicted"/>
<keyword evidence="1" id="KW-1133">Transmembrane helix</keyword>
<keyword evidence="1" id="KW-0812">Transmembrane</keyword>
<organism evidence="2 3">
    <name type="scientific">Cardiocondyla obscurior</name>
    <dbReference type="NCBI Taxonomy" id="286306"/>
    <lineage>
        <taxon>Eukaryota</taxon>
        <taxon>Metazoa</taxon>
        <taxon>Ecdysozoa</taxon>
        <taxon>Arthropoda</taxon>
        <taxon>Hexapoda</taxon>
        <taxon>Insecta</taxon>
        <taxon>Pterygota</taxon>
        <taxon>Neoptera</taxon>
        <taxon>Endopterygota</taxon>
        <taxon>Hymenoptera</taxon>
        <taxon>Apocrita</taxon>
        <taxon>Aculeata</taxon>
        <taxon>Formicoidea</taxon>
        <taxon>Formicidae</taxon>
        <taxon>Myrmicinae</taxon>
        <taxon>Cardiocondyla</taxon>
    </lineage>
</organism>
<dbReference type="EMBL" id="JADYXP020000002">
    <property type="protein sequence ID" value="KAL0130013.1"/>
    <property type="molecule type" value="Genomic_DNA"/>
</dbReference>
<gene>
    <name evidence="2" type="ORF">PUN28_001950</name>
</gene>
<accession>A0AAW2GRZ2</accession>
<comment type="caution">
    <text evidence="2">The sequence shown here is derived from an EMBL/GenBank/DDBJ whole genome shotgun (WGS) entry which is preliminary data.</text>
</comment>
<keyword evidence="3" id="KW-1185">Reference proteome</keyword>
<evidence type="ECO:0000313" key="3">
    <source>
        <dbReference type="Proteomes" id="UP001430953"/>
    </source>
</evidence>
<sequence length="97" mass="11297">MCHETGLKTGILFIVIVTKKIAQKSMIPLSAKRNNQGAHLSVDWSSIISILNFFFFFIISAIRQICNELQFNLEYQSSLKKKKKEKKKNFMTRFSHN</sequence>
<name>A0AAW2GRZ2_9HYME</name>
<evidence type="ECO:0000313" key="2">
    <source>
        <dbReference type="EMBL" id="KAL0130013.1"/>
    </source>
</evidence>
<evidence type="ECO:0000256" key="1">
    <source>
        <dbReference type="SAM" id="Phobius"/>
    </source>
</evidence>